<proteinExistence type="predicted"/>
<feature type="domain" description="Transcription factor AP-2 C-terminal" evidence="1">
    <location>
        <begin position="7"/>
        <end position="76"/>
    </location>
</feature>
<protein>
    <submittedName>
        <fullName evidence="3">TF_AP-2 domain-containing protein</fullName>
    </submittedName>
</protein>
<dbReference type="Proteomes" id="UP000492821">
    <property type="component" value="Unassembled WGS sequence"/>
</dbReference>
<organism evidence="2 3">
    <name type="scientific">Panagrellus redivivus</name>
    <name type="common">Microworm</name>
    <dbReference type="NCBI Taxonomy" id="6233"/>
    <lineage>
        <taxon>Eukaryota</taxon>
        <taxon>Metazoa</taxon>
        <taxon>Ecdysozoa</taxon>
        <taxon>Nematoda</taxon>
        <taxon>Chromadorea</taxon>
        <taxon>Rhabditida</taxon>
        <taxon>Tylenchina</taxon>
        <taxon>Panagrolaimomorpha</taxon>
        <taxon>Panagrolaimoidea</taxon>
        <taxon>Panagrolaimidae</taxon>
        <taxon>Panagrellus</taxon>
    </lineage>
</organism>
<name>A0A7E4V701_PANRE</name>
<evidence type="ECO:0000313" key="2">
    <source>
        <dbReference type="Proteomes" id="UP000492821"/>
    </source>
</evidence>
<accession>A0A7E4V701</accession>
<evidence type="ECO:0000313" key="3">
    <source>
        <dbReference type="WBParaSite" id="Pan_g17352.t1"/>
    </source>
</evidence>
<dbReference type="WBParaSite" id="Pan_g17352.t1">
    <property type="protein sequence ID" value="Pan_g17352.t1"/>
    <property type="gene ID" value="Pan_g17352"/>
</dbReference>
<dbReference type="Pfam" id="PF03299">
    <property type="entry name" value="TF_AP-2"/>
    <property type="match status" value="1"/>
</dbReference>
<sequence>MSSYQAAYKTTYNVVNDIIKILSKDRAPVCDMPPGIKSDLHPDSQEEFIQFSLLTHGFGTPAHLAGLTTFTTGLQEAHRALSAPSEFCKAIQRPVPTAVKSALLDHFVTSNQGHG</sequence>
<evidence type="ECO:0000259" key="1">
    <source>
        <dbReference type="Pfam" id="PF03299"/>
    </source>
</evidence>
<reference evidence="3" key="2">
    <citation type="submission" date="2020-10" db="UniProtKB">
        <authorList>
            <consortium name="WormBaseParasite"/>
        </authorList>
    </citation>
    <scope>IDENTIFICATION</scope>
</reference>
<keyword evidence="2" id="KW-1185">Reference proteome</keyword>
<reference evidence="2" key="1">
    <citation type="journal article" date="2013" name="Genetics">
        <title>The draft genome and transcriptome of Panagrellus redivivus are shaped by the harsh demands of a free-living lifestyle.</title>
        <authorList>
            <person name="Srinivasan J."/>
            <person name="Dillman A.R."/>
            <person name="Macchietto M.G."/>
            <person name="Heikkinen L."/>
            <person name="Lakso M."/>
            <person name="Fracchia K.M."/>
            <person name="Antoshechkin I."/>
            <person name="Mortazavi A."/>
            <person name="Wong G."/>
            <person name="Sternberg P.W."/>
        </authorList>
    </citation>
    <scope>NUCLEOTIDE SEQUENCE [LARGE SCALE GENOMIC DNA]</scope>
    <source>
        <strain evidence="2">MT8872</strain>
    </source>
</reference>
<dbReference type="AlphaFoldDB" id="A0A7E4V701"/>
<dbReference type="InterPro" id="IPR013854">
    <property type="entry name" value="TF_AP2_C"/>
</dbReference>